<evidence type="ECO:0000256" key="9">
    <source>
        <dbReference type="ARBA" id="ARBA00022741"/>
    </source>
</evidence>
<dbReference type="NCBIfam" id="TIGR00671">
    <property type="entry name" value="baf"/>
    <property type="match status" value="1"/>
</dbReference>
<accession>A0A7W5XXP6</accession>
<feature type="binding site" evidence="16">
    <location>
        <position position="116"/>
    </location>
    <ligand>
        <name>ATP</name>
        <dbReference type="ChEBI" id="CHEBI:30616"/>
    </ligand>
</feature>
<feature type="binding site" evidence="16">
    <location>
        <position position="168"/>
    </location>
    <ligand>
        <name>substrate</name>
    </ligand>
</feature>
<comment type="cofactor">
    <cofactor evidence="16">
        <name>NH4(+)</name>
        <dbReference type="ChEBI" id="CHEBI:28938"/>
    </cofactor>
    <cofactor evidence="16">
        <name>K(+)</name>
        <dbReference type="ChEBI" id="CHEBI:29103"/>
    </cofactor>
    <text evidence="16">A monovalent cation. Ammonium or potassium.</text>
</comment>
<evidence type="ECO:0000313" key="17">
    <source>
        <dbReference type="EMBL" id="MBB3702593.1"/>
    </source>
</evidence>
<evidence type="ECO:0000256" key="15">
    <source>
        <dbReference type="ARBA" id="ARBA00040883"/>
    </source>
</evidence>
<keyword evidence="10 16" id="KW-0418">Kinase</keyword>
<comment type="caution">
    <text evidence="16">Lacks conserved residue(s) required for the propagation of feature annotation.</text>
</comment>
<dbReference type="CDD" id="cd24015">
    <property type="entry name" value="ASKHA_NBD_PanK-III"/>
    <property type="match status" value="1"/>
</dbReference>
<keyword evidence="12 16" id="KW-0630">Potassium</keyword>
<evidence type="ECO:0000256" key="13">
    <source>
        <dbReference type="ARBA" id="ARBA00022993"/>
    </source>
</evidence>
<keyword evidence="16" id="KW-0479">Metal-binding</keyword>
<evidence type="ECO:0000256" key="2">
    <source>
        <dbReference type="ARBA" id="ARBA00001958"/>
    </source>
</evidence>
<dbReference type="HAMAP" id="MF_01274">
    <property type="entry name" value="Pantothen_kinase_3"/>
    <property type="match status" value="1"/>
</dbReference>
<comment type="pathway">
    <text evidence="4 16">Cofactor biosynthesis; coenzyme A biosynthesis; CoA from (R)-pantothenate: step 1/5.</text>
</comment>
<dbReference type="GO" id="GO:0004594">
    <property type="term" value="F:pantothenate kinase activity"/>
    <property type="evidence" value="ECO:0007669"/>
    <property type="project" value="UniProtKB-UniRule"/>
</dbReference>
<comment type="similarity">
    <text evidence="14 16">Belongs to the type III pantothenate kinase family.</text>
</comment>
<evidence type="ECO:0000256" key="11">
    <source>
        <dbReference type="ARBA" id="ARBA00022840"/>
    </source>
</evidence>
<dbReference type="InterPro" id="IPR043129">
    <property type="entry name" value="ATPase_NBD"/>
</dbReference>
<dbReference type="SUPFAM" id="SSF53067">
    <property type="entry name" value="Actin-like ATPase domain"/>
    <property type="match status" value="2"/>
</dbReference>
<dbReference type="EMBL" id="JACICA010000004">
    <property type="protein sequence ID" value="MBB3702593.1"/>
    <property type="molecule type" value="Genomic_DNA"/>
</dbReference>
<keyword evidence="9 16" id="KW-0547">Nucleotide-binding</keyword>
<protein>
    <recommendedName>
        <fullName evidence="15 16">Type III pantothenate kinase</fullName>
        <ecNumber evidence="6 16">2.7.1.33</ecNumber>
    </recommendedName>
    <alternativeName>
        <fullName evidence="16">PanK-III</fullName>
    </alternativeName>
    <alternativeName>
        <fullName evidence="16">Pantothenic acid kinase</fullName>
    </alternativeName>
</protein>
<dbReference type="AlphaFoldDB" id="A0A7W5XXP6"/>
<dbReference type="GO" id="GO:0005737">
    <property type="term" value="C:cytoplasm"/>
    <property type="evidence" value="ECO:0007669"/>
    <property type="project" value="UniProtKB-SubCell"/>
</dbReference>
<evidence type="ECO:0000256" key="6">
    <source>
        <dbReference type="ARBA" id="ARBA00012102"/>
    </source>
</evidence>
<comment type="catalytic activity">
    <reaction evidence="1 16">
        <text>(R)-pantothenate + ATP = (R)-4'-phosphopantothenate + ADP + H(+)</text>
        <dbReference type="Rhea" id="RHEA:16373"/>
        <dbReference type="ChEBI" id="CHEBI:10986"/>
        <dbReference type="ChEBI" id="CHEBI:15378"/>
        <dbReference type="ChEBI" id="CHEBI:29032"/>
        <dbReference type="ChEBI" id="CHEBI:30616"/>
        <dbReference type="ChEBI" id="CHEBI:456216"/>
        <dbReference type="EC" id="2.7.1.33"/>
    </reaction>
</comment>
<dbReference type="PANTHER" id="PTHR34265:SF1">
    <property type="entry name" value="TYPE III PANTOTHENATE KINASE"/>
    <property type="match status" value="1"/>
</dbReference>
<dbReference type="GO" id="GO:0015937">
    <property type="term" value="P:coenzyme A biosynthetic process"/>
    <property type="evidence" value="ECO:0007669"/>
    <property type="project" value="UniProtKB-UniRule"/>
</dbReference>
<reference evidence="17 18" key="1">
    <citation type="submission" date="2020-08" db="EMBL/GenBank/DDBJ databases">
        <title>Genomic Encyclopedia of Type Strains, Phase IV (KMG-IV): sequencing the most valuable type-strain genomes for metagenomic binning, comparative biology and taxonomic classification.</title>
        <authorList>
            <person name="Goeker M."/>
        </authorList>
    </citation>
    <scope>NUCLEOTIDE SEQUENCE [LARGE SCALE GENOMIC DNA]</scope>
    <source>
        <strain evidence="17 18">DSM 22548</strain>
    </source>
</reference>
<evidence type="ECO:0000256" key="5">
    <source>
        <dbReference type="ARBA" id="ARBA00011738"/>
    </source>
</evidence>
<keyword evidence="11 16" id="KW-0067">ATP-binding</keyword>
<proteinExistence type="inferred from homology"/>
<comment type="subcellular location">
    <subcellularLocation>
        <location evidence="3 16">Cytoplasm</location>
    </subcellularLocation>
</comment>
<feature type="binding site" evidence="16">
    <location>
        <begin position="6"/>
        <end position="13"/>
    </location>
    <ligand>
        <name>ATP</name>
        <dbReference type="ChEBI" id="CHEBI:30616"/>
    </ligand>
</feature>
<dbReference type="PANTHER" id="PTHR34265">
    <property type="entry name" value="TYPE III PANTOTHENATE KINASE"/>
    <property type="match status" value="1"/>
</dbReference>
<evidence type="ECO:0000256" key="14">
    <source>
        <dbReference type="ARBA" id="ARBA00038036"/>
    </source>
</evidence>
<comment type="subunit">
    <text evidence="5 16">Homodimer.</text>
</comment>
<dbReference type="Proteomes" id="UP000541425">
    <property type="component" value="Unassembled WGS sequence"/>
</dbReference>
<feature type="binding site" evidence="16">
    <location>
        <position position="113"/>
    </location>
    <ligand>
        <name>K(+)</name>
        <dbReference type="ChEBI" id="CHEBI:29103"/>
    </ligand>
</feature>
<evidence type="ECO:0000256" key="12">
    <source>
        <dbReference type="ARBA" id="ARBA00022958"/>
    </source>
</evidence>
<dbReference type="UniPathway" id="UPA00241">
    <property type="reaction ID" value="UER00352"/>
</dbReference>
<dbReference type="RefSeq" id="WP_183695814.1">
    <property type="nucleotide sequence ID" value="NZ_JACICA010000004.1"/>
</dbReference>
<dbReference type="EC" id="2.7.1.33" evidence="6 16"/>
<comment type="function">
    <text evidence="16">Catalyzes the phosphorylation of pantothenate (Pan), the first step in CoA biosynthesis.</text>
</comment>
<feature type="binding site" evidence="16">
    <location>
        <begin position="90"/>
        <end position="93"/>
    </location>
    <ligand>
        <name>substrate</name>
    </ligand>
</feature>
<keyword evidence="7 16" id="KW-0963">Cytoplasm</keyword>
<evidence type="ECO:0000313" key="18">
    <source>
        <dbReference type="Proteomes" id="UP000541425"/>
    </source>
</evidence>
<keyword evidence="8 16" id="KW-0808">Transferase</keyword>
<dbReference type="GO" id="GO:0005524">
    <property type="term" value="F:ATP binding"/>
    <property type="evidence" value="ECO:0007669"/>
    <property type="project" value="UniProtKB-UniRule"/>
</dbReference>
<dbReference type="InterPro" id="IPR004619">
    <property type="entry name" value="Type_III_PanK"/>
</dbReference>
<dbReference type="GO" id="GO:0046872">
    <property type="term" value="F:metal ion binding"/>
    <property type="evidence" value="ECO:0007669"/>
    <property type="project" value="UniProtKB-KW"/>
</dbReference>
<feature type="active site" description="Proton acceptor" evidence="16">
    <location>
        <position position="92"/>
    </location>
</feature>
<gene>
    <name evidence="16" type="primary">coaX</name>
    <name evidence="17" type="ORF">FHS60_001056</name>
</gene>
<evidence type="ECO:0000256" key="3">
    <source>
        <dbReference type="ARBA" id="ARBA00004496"/>
    </source>
</evidence>
<evidence type="ECO:0000256" key="7">
    <source>
        <dbReference type="ARBA" id="ARBA00022490"/>
    </source>
</evidence>
<evidence type="ECO:0000256" key="4">
    <source>
        <dbReference type="ARBA" id="ARBA00005225"/>
    </source>
</evidence>
<comment type="caution">
    <text evidence="17">The sequence shown here is derived from an EMBL/GenBank/DDBJ whole genome shotgun (WGS) entry which is preliminary data.</text>
</comment>
<dbReference type="Gene3D" id="3.30.420.40">
    <property type="match status" value="1"/>
</dbReference>
<evidence type="ECO:0000256" key="16">
    <source>
        <dbReference type="HAMAP-Rule" id="MF_01274"/>
    </source>
</evidence>
<evidence type="ECO:0000256" key="1">
    <source>
        <dbReference type="ARBA" id="ARBA00001206"/>
    </source>
</evidence>
<sequence length="235" mass="26068">MQLTIDIGNTRAKASIFDKDKLVFQTVWTDNDEEEILNIIQKFKPTRCAFSNVGHERLLITETLHRFGIPVLRISATTPSPVHNPFPTLGSDRLAAIVGAVTLLPHRELLVIDSGTCVTYDYIDADANLIGGNISPGLMLRLKAMHDYTALLPLIPIEGEVPEAGYDTPTAMRVGVVRGLQYEIEGFIRNYAERHPQLEVFLTGGDSKLFSSDLQQRIHIEPQLVAIGLNRLLLA</sequence>
<evidence type="ECO:0000256" key="8">
    <source>
        <dbReference type="ARBA" id="ARBA00022679"/>
    </source>
</evidence>
<evidence type="ECO:0000256" key="10">
    <source>
        <dbReference type="ARBA" id="ARBA00022777"/>
    </source>
</evidence>
<comment type="cofactor">
    <cofactor evidence="2">
        <name>K(+)</name>
        <dbReference type="ChEBI" id="CHEBI:29103"/>
    </cofactor>
</comment>
<organism evidence="17 18">
    <name type="scientific">Alloprevotella rava</name>
    <dbReference type="NCBI Taxonomy" id="671218"/>
    <lineage>
        <taxon>Bacteria</taxon>
        <taxon>Pseudomonadati</taxon>
        <taxon>Bacteroidota</taxon>
        <taxon>Bacteroidia</taxon>
        <taxon>Bacteroidales</taxon>
        <taxon>Prevotellaceae</taxon>
        <taxon>Alloprevotella</taxon>
    </lineage>
</organism>
<name>A0A7W5XXP6_9BACT</name>
<dbReference type="Pfam" id="PF03309">
    <property type="entry name" value="Pan_kinase"/>
    <property type="match status" value="1"/>
</dbReference>
<keyword evidence="13 16" id="KW-0173">Coenzyme A biosynthesis</keyword>